<evidence type="ECO:0000313" key="3">
    <source>
        <dbReference type="Proteomes" id="UP000306477"/>
    </source>
</evidence>
<feature type="transmembrane region" description="Helical" evidence="1">
    <location>
        <begin position="6"/>
        <end position="23"/>
    </location>
</feature>
<reference evidence="2 3" key="1">
    <citation type="journal article" date="2019" name="Indoor Air">
        <title>Impacts of indoor surface finishes on bacterial viability.</title>
        <authorList>
            <person name="Hu J."/>
            <person name="Maamar S.B."/>
            <person name="Glawe A.J."/>
            <person name="Gottel N."/>
            <person name="Gilbert J.A."/>
            <person name="Hartmann E.M."/>
        </authorList>
    </citation>
    <scope>NUCLEOTIDE SEQUENCE [LARGE SCALE GENOMIC DNA]</scope>
    <source>
        <strain evidence="2 3">AF060A6</strain>
    </source>
</reference>
<keyword evidence="1" id="KW-1133">Transmembrane helix</keyword>
<dbReference type="AlphaFoldDB" id="A0A4S3PPI3"/>
<dbReference type="STRING" id="1033734.GCA_000285535_01405"/>
<evidence type="ECO:0000256" key="1">
    <source>
        <dbReference type="SAM" id="Phobius"/>
    </source>
</evidence>
<dbReference type="RefSeq" id="WP_136380633.1">
    <property type="nucleotide sequence ID" value="NZ_SLUB01000034.1"/>
</dbReference>
<protein>
    <submittedName>
        <fullName evidence="2">SigE-dependent sporulation protein</fullName>
    </submittedName>
</protein>
<evidence type="ECO:0000313" key="2">
    <source>
        <dbReference type="EMBL" id="THE11075.1"/>
    </source>
</evidence>
<comment type="caution">
    <text evidence="2">The sequence shown here is derived from an EMBL/GenBank/DDBJ whole genome shotgun (WGS) entry which is preliminary data.</text>
</comment>
<dbReference type="Proteomes" id="UP000306477">
    <property type="component" value="Unassembled WGS sequence"/>
</dbReference>
<keyword evidence="3" id="KW-1185">Reference proteome</keyword>
<keyword evidence="1" id="KW-0472">Membrane</keyword>
<dbReference type="Pfam" id="PF14147">
    <property type="entry name" value="Spore_YhaL"/>
    <property type="match status" value="1"/>
</dbReference>
<dbReference type="OrthoDB" id="2454520at2"/>
<dbReference type="InterPro" id="IPR025428">
    <property type="entry name" value="Spore_YhaL"/>
</dbReference>
<sequence>MLSVPWFVYVALFGVLFSAYMVIRTTREEKQIEDSYIEQEGNVYIERMNDEKERRTKRMNKPEAM</sequence>
<proteinExistence type="predicted"/>
<organism evidence="2 3">
    <name type="scientific">Bacillus timonensis</name>
    <dbReference type="NCBI Taxonomy" id="1033734"/>
    <lineage>
        <taxon>Bacteria</taxon>
        <taxon>Bacillati</taxon>
        <taxon>Bacillota</taxon>
        <taxon>Bacilli</taxon>
        <taxon>Bacillales</taxon>
        <taxon>Bacillaceae</taxon>
        <taxon>Bacillus</taxon>
    </lineage>
</organism>
<accession>A0A4S3PPI3</accession>
<gene>
    <name evidence="2" type="ORF">E1I69_16310</name>
</gene>
<dbReference type="EMBL" id="SLUB01000034">
    <property type="protein sequence ID" value="THE11075.1"/>
    <property type="molecule type" value="Genomic_DNA"/>
</dbReference>
<name>A0A4S3PPI3_9BACI</name>
<keyword evidence="1" id="KW-0812">Transmembrane</keyword>